<dbReference type="SUPFAM" id="SSF54909">
    <property type="entry name" value="Dimeric alpha+beta barrel"/>
    <property type="match status" value="1"/>
</dbReference>
<reference evidence="4 5" key="1">
    <citation type="submission" date="2019-03" db="EMBL/GenBank/DDBJ databases">
        <title>Genomic Encyclopedia of Type Strains, Phase IV (KMG-IV): sequencing the most valuable type-strain genomes for metagenomic binning, comparative biology and taxonomic classification.</title>
        <authorList>
            <person name="Goeker M."/>
        </authorList>
    </citation>
    <scope>NUCLEOTIDE SEQUENCE [LARGE SCALE GENOMIC DNA]</scope>
    <source>
        <strain evidence="4 5">DSM 26377</strain>
    </source>
</reference>
<dbReference type="EMBL" id="SOBT01000008">
    <property type="protein sequence ID" value="TDU32862.1"/>
    <property type="molecule type" value="Genomic_DNA"/>
</dbReference>
<evidence type="ECO:0000256" key="1">
    <source>
        <dbReference type="ARBA" id="ARBA00007689"/>
    </source>
</evidence>
<keyword evidence="5" id="KW-1185">Reference proteome</keyword>
<dbReference type="AlphaFoldDB" id="A0A4R7PGC5"/>
<name>A0A4R7PGC5_9GAMM</name>
<dbReference type="OrthoDB" id="9807535at2"/>
<proteinExistence type="inferred from homology"/>
<dbReference type="InterPro" id="IPR011008">
    <property type="entry name" value="Dimeric_a/b-barrel"/>
</dbReference>
<dbReference type="Pfam" id="PF03795">
    <property type="entry name" value="YCII"/>
    <property type="match status" value="1"/>
</dbReference>
<evidence type="ECO:0000313" key="5">
    <source>
        <dbReference type="Proteomes" id="UP000295341"/>
    </source>
</evidence>
<sequence length="117" mass="12893">MSSSYMLLVVEQPNDRRSRPAGEGQDRMNRMVRWGESLKARGVLEASNSLRSEAVRVQVQDSRRSLLDGPFAEAKEMIGGYFLLNCASRDEAIGIAGECPAAEWATIEVREIGTCAD</sequence>
<dbReference type="PANTHER" id="PTHR35174">
    <property type="entry name" value="BLL7171 PROTEIN-RELATED"/>
    <property type="match status" value="1"/>
</dbReference>
<accession>A0A4R7PGC5</accession>
<comment type="caution">
    <text evidence="4">The sequence shown here is derived from an EMBL/GenBank/DDBJ whole genome shotgun (WGS) entry which is preliminary data.</text>
</comment>
<evidence type="ECO:0000259" key="3">
    <source>
        <dbReference type="Pfam" id="PF03795"/>
    </source>
</evidence>
<evidence type="ECO:0000256" key="2">
    <source>
        <dbReference type="SAM" id="MobiDB-lite"/>
    </source>
</evidence>
<feature type="region of interest" description="Disordered" evidence="2">
    <location>
        <begin position="10"/>
        <end position="29"/>
    </location>
</feature>
<dbReference type="Proteomes" id="UP000295341">
    <property type="component" value="Unassembled WGS sequence"/>
</dbReference>
<dbReference type="InterPro" id="IPR005545">
    <property type="entry name" value="YCII"/>
</dbReference>
<dbReference type="PANTHER" id="PTHR35174:SF3">
    <property type="entry name" value="BLL7171 PROTEIN"/>
    <property type="match status" value="1"/>
</dbReference>
<protein>
    <recommendedName>
        <fullName evidence="3">YCII-related domain-containing protein</fullName>
    </recommendedName>
</protein>
<organism evidence="4 5">
    <name type="scientific">Panacagrimonas perspica</name>
    <dbReference type="NCBI Taxonomy" id="381431"/>
    <lineage>
        <taxon>Bacteria</taxon>
        <taxon>Pseudomonadati</taxon>
        <taxon>Pseudomonadota</taxon>
        <taxon>Gammaproteobacteria</taxon>
        <taxon>Nevskiales</taxon>
        <taxon>Nevskiaceae</taxon>
        <taxon>Panacagrimonas</taxon>
    </lineage>
</organism>
<feature type="compositionally biased region" description="Basic and acidic residues" evidence="2">
    <location>
        <begin position="13"/>
        <end position="29"/>
    </location>
</feature>
<gene>
    <name evidence="4" type="ORF">DFR24_2271</name>
</gene>
<dbReference type="Gene3D" id="3.30.70.1060">
    <property type="entry name" value="Dimeric alpha+beta barrel"/>
    <property type="match status" value="1"/>
</dbReference>
<evidence type="ECO:0000313" key="4">
    <source>
        <dbReference type="EMBL" id="TDU32862.1"/>
    </source>
</evidence>
<feature type="domain" description="YCII-related" evidence="3">
    <location>
        <begin position="5"/>
        <end position="112"/>
    </location>
</feature>
<comment type="similarity">
    <text evidence="1">Belongs to the YciI family.</text>
</comment>
<dbReference type="RefSeq" id="WP_133881341.1">
    <property type="nucleotide sequence ID" value="NZ_MWIN01000036.1"/>
</dbReference>